<sequence>MDTTYFELLLKKIKDPSKELDEIIKEVKNSLNPGGLIGSDGRRGDLRGFFLERYGKFWDSLKKGDMVGAVKYGVEIIAGGITVGSWVMSGFKEIVKALLEKEASGG</sequence>
<evidence type="ECO:0000313" key="1">
    <source>
        <dbReference type="EMBL" id="RAO78437.1"/>
    </source>
</evidence>
<name>A0A328P808_9EURY</name>
<proteinExistence type="predicted"/>
<gene>
    <name evidence="1" type="ORF">DPC56_08095</name>
</gene>
<comment type="caution">
    <text evidence="1">The sequence shown here is derived from an EMBL/GenBank/DDBJ whole genome shotgun (WGS) entry which is preliminary data.</text>
</comment>
<keyword evidence="2" id="KW-1185">Reference proteome</keyword>
<reference evidence="1 2" key="1">
    <citation type="submission" date="2018-06" db="EMBL/GenBank/DDBJ databases">
        <title>Draft genome sequence of hyperthermophilic methanogen Methanothermobacter tenebrarum sp. MCM-B 1447.</title>
        <authorList>
            <person name="Pore S.D."/>
            <person name="Dagar S."/>
            <person name="Dhakephalkar P.K."/>
        </authorList>
    </citation>
    <scope>NUCLEOTIDE SEQUENCE [LARGE SCALE GENOMIC DNA]</scope>
    <source>
        <strain evidence="1 2">MCM B 1447</strain>
    </source>
</reference>
<organism evidence="1 2">
    <name type="scientific">Methanothermobacter tenebrarum</name>
    <dbReference type="NCBI Taxonomy" id="680118"/>
    <lineage>
        <taxon>Archaea</taxon>
        <taxon>Methanobacteriati</taxon>
        <taxon>Methanobacteriota</taxon>
        <taxon>Methanomada group</taxon>
        <taxon>Methanobacteria</taxon>
        <taxon>Methanobacteriales</taxon>
        <taxon>Methanobacteriaceae</taxon>
        <taxon>Methanothermobacter</taxon>
    </lineage>
</organism>
<dbReference type="EMBL" id="QLOE01000020">
    <property type="protein sequence ID" value="RAO78437.1"/>
    <property type="molecule type" value="Genomic_DNA"/>
</dbReference>
<dbReference type="Proteomes" id="UP000249782">
    <property type="component" value="Unassembled WGS sequence"/>
</dbReference>
<accession>A0A328P808</accession>
<dbReference type="AlphaFoldDB" id="A0A328P808"/>
<evidence type="ECO:0000313" key="2">
    <source>
        <dbReference type="Proteomes" id="UP000249782"/>
    </source>
</evidence>
<protein>
    <submittedName>
        <fullName evidence="1">Uncharacterized protein</fullName>
    </submittedName>
</protein>